<dbReference type="GO" id="GO:0000981">
    <property type="term" value="F:DNA-binding transcription factor activity, RNA polymerase II-specific"/>
    <property type="evidence" value="ECO:0007669"/>
    <property type="project" value="TreeGrafter"/>
</dbReference>
<evidence type="ECO:0000256" key="11">
    <source>
        <dbReference type="PROSITE-ProRule" id="PRU00042"/>
    </source>
</evidence>
<evidence type="ECO:0000256" key="12">
    <source>
        <dbReference type="SAM" id="MobiDB-lite"/>
    </source>
</evidence>
<dbReference type="GO" id="GO:0005634">
    <property type="term" value="C:nucleus"/>
    <property type="evidence" value="ECO:0007669"/>
    <property type="project" value="UniProtKB-SubCell"/>
</dbReference>
<dbReference type="EMBL" id="DS268496">
    <property type="protein sequence ID" value="EFP12037.1"/>
    <property type="molecule type" value="Genomic_DNA"/>
</dbReference>
<dbReference type="InterPro" id="IPR013087">
    <property type="entry name" value="Znf_C2H2_type"/>
</dbReference>
<evidence type="ECO:0000313" key="14">
    <source>
        <dbReference type="EMBL" id="EFP12037.1"/>
    </source>
</evidence>
<dbReference type="Pfam" id="PF00096">
    <property type="entry name" value="zf-C2H2"/>
    <property type="match status" value="2"/>
</dbReference>
<keyword evidence="15" id="KW-1185">Reference proteome</keyword>
<dbReference type="SUPFAM" id="SSF57667">
    <property type="entry name" value="beta-beta-alpha zinc fingers"/>
    <property type="match status" value="2"/>
</dbReference>
<dbReference type="FunFam" id="3.30.160.60:FF:000043">
    <property type="entry name" value="Scratch family zinc finger 2"/>
    <property type="match status" value="1"/>
</dbReference>
<dbReference type="OMA" id="KHEESKC"/>
<dbReference type="GO" id="GO:0000978">
    <property type="term" value="F:RNA polymerase II cis-regulatory region sequence-specific DNA binding"/>
    <property type="evidence" value="ECO:0007669"/>
    <property type="project" value="TreeGrafter"/>
</dbReference>
<keyword evidence="5" id="KW-0862">Zinc</keyword>
<evidence type="ECO:0000256" key="4">
    <source>
        <dbReference type="ARBA" id="ARBA00022771"/>
    </source>
</evidence>
<protein>
    <submittedName>
        <fullName evidence="14">CRE-SCRT-1 protein</fullName>
    </submittedName>
</protein>
<dbReference type="SMART" id="SM00355">
    <property type="entry name" value="ZnF_C2H2"/>
    <property type="match status" value="3"/>
</dbReference>
<sequence length="221" mass="25017">MSKQFEIPPFPVVTTPFLLRYLSALFDAAQRKYNTQVEFIAVPYLPDVTFSFPPPPPTLQHAIQMLSDDESSPSVSPSTTVATYSTPSSPDRKAKTKFGSYPPVGLKSFIPLLYLTVFQACQCKVCGKEFSRQWLLQGHLRTHSKFIFIIVNLIFCFFFSAGEKPFQCEICCKRFADKSNLRAHVQTHSGTKPHKCSRCGKSFALKSYLSKHEESKCLVRQ</sequence>
<evidence type="ECO:0000256" key="3">
    <source>
        <dbReference type="ARBA" id="ARBA00022737"/>
    </source>
</evidence>
<evidence type="ECO:0000256" key="7">
    <source>
        <dbReference type="ARBA" id="ARBA00023125"/>
    </source>
</evidence>
<comment type="subcellular location">
    <subcellularLocation>
        <location evidence="1">Nucleus</location>
    </subcellularLocation>
</comment>
<dbReference type="PANTHER" id="PTHR24388">
    <property type="entry name" value="ZINC FINGER PROTEIN"/>
    <property type="match status" value="1"/>
</dbReference>
<evidence type="ECO:0000259" key="13">
    <source>
        <dbReference type="PROSITE" id="PS50157"/>
    </source>
</evidence>
<feature type="domain" description="C2H2-type" evidence="13">
    <location>
        <begin position="121"/>
        <end position="144"/>
    </location>
</feature>
<name>E3MYI3_CAERE</name>
<dbReference type="FunFam" id="3.30.160.60:FF:000207">
    <property type="entry name" value="zinc finger protein SNAI2"/>
    <property type="match status" value="1"/>
</dbReference>
<dbReference type="Gene3D" id="3.30.160.60">
    <property type="entry name" value="Classic Zinc Finger"/>
    <property type="match status" value="3"/>
</dbReference>
<evidence type="ECO:0000256" key="6">
    <source>
        <dbReference type="ARBA" id="ARBA00023015"/>
    </source>
</evidence>
<dbReference type="GO" id="GO:2000177">
    <property type="term" value="P:regulation of neural precursor cell proliferation"/>
    <property type="evidence" value="ECO:0007669"/>
    <property type="project" value="UniProtKB-ARBA"/>
</dbReference>
<keyword evidence="8" id="KW-0804">Transcription</keyword>
<feature type="compositionally biased region" description="Low complexity" evidence="12">
    <location>
        <begin position="72"/>
        <end position="89"/>
    </location>
</feature>
<dbReference type="HOGENOM" id="CLU_1511956_0_0_1"/>
<keyword evidence="3" id="KW-0677">Repeat</keyword>
<evidence type="ECO:0000256" key="8">
    <source>
        <dbReference type="ARBA" id="ARBA00023163"/>
    </source>
</evidence>
<gene>
    <name evidence="14" type="primary">Cre-scrt-1</name>
    <name evidence="14" type="ORF">CRE_30071</name>
</gene>
<evidence type="ECO:0000256" key="5">
    <source>
        <dbReference type="ARBA" id="ARBA00022833"/>
    </source>
</evidence>
<feature type="region of interest" description="Disordered" evidence="12">
    <location>
        <begin position="69"/>
        <end position="94"/>
    </location>
</feature>
<dbReference type="PANTHER" id="PTHR24388:SF100">
    <property type="entry name" value="ZINC FINGER PROTEIN 423"/>
    <property type="match status" value="1"/>
</dbReference>
<reference evidence="14" key="1">
    <citation type="submission" date="2007-07" db="EMBL/GenBank/DDBJ databases">
        <title>PCAP assembly of the Caenorhabditis remanei genome.</title>
        <authorList>
            <consortium name="The Caenorhabditis remanei Sequencing Consortium"/>
            <person name="Wilson R.K."/>
        </authorList>
    </citation>
    <scope>NUCLEOTIDE SEQUENCE [LARGE SCALE GENOMIC DNA]</scope>
    <source>
        <strain evidence="14">PB4641</strain>
    </source>
</reference>
<dbReference type="Proteomes" id="UP000008281">
    <property type="component" value="Unassembled WGS sequence"/>
</dbReference>
<dbReference type="PROSITE" id="PS50157">
    <property type="entry name" value="ZINC_FINGER_C2H2_2"/>
    <property type="match status" value="3"/>
</dbReference>
<dbReference type="GO" id="GO:0008270">
    <property type="term" value="F:zinc ion binding"/>
    <property type="evidence" value="ECO:0007669"/>
    <property type="project" value="UniProtKB-KW"/>
</dbReference>
<dbReference type="GO" id="GO:0055059">
    <property type="term" value="P:asymmetric neuroblast division"/>
    <property type="evidence" value="ECO:0007669"/>
    <property type="project" value="UniProtKB-ARBA"/>
</dbReference>
<dbReference type="PROSITE" id="PS00028">
    <property type="entry name" value="ZINC_FINGER_C2H2_1"/>
    <property type="match status" value="2"/>
</dbReference>
<accession>E3MYI3</accession>
<evidence type="ECO:0000256" key="10">
    <source>
        <dbReference type="ARBA" id="ARBA00037948"/>
    </source>
</evidence>
<comment type="similarity">
    <text evidence="10">Belongs to the snail C2H2-type zinc-finger protein family.</text>
</comment>
<dbReference type="InterPro" id="IPR036236">
    <property type="entry name" value="Znf_C2H2_sf"/>
</dbReference>
<keyword evidence="7" id="KW-0238">DNA-binding</keyword>
<evidence type="ECO:0000256" key="2">
    <source>
        <dbReference type="ARBA" id="ARBA00022723"/>
    </source>
</evidence>
<keyword evidence="4 11" id="KW-0863">Zinc-finger</keyword>
<proteinExistence type="inferred from homology"/>
<evidence type="ECO:0000256" key="9">
    <source>
        <dbReference type="ARBA" id="ARBA00023242"/>
    </source>
</evidence>
<dbReference type="STRING" id="31234.E3MYI3"/>
<keyword evidence="9" id="KW-0539">Nucleus</keyword>
<dbReference type="InParanoid" id="E3MYI3"/>
<feature type="domain" description="C2H2-type" evidence="13">
    <location>
        <begin position="166"/>
        <end position="193"/>
    </location>
</feature>
<dbReference type="Pfam" id="PF13894">
    <property type="entry name" value="zf-C2H2_4"/>
    <property type="match status" value="1"/>
</dbReference>
<evidence type="ECO:0000256" key="1">
    <source>
        <dbReference type="ARBA" id="ARBA00004123"/>
    </source>
</evidence>
<dbReference type="InterPro" id="IPR050527">
    <property type="entry name" value="Snail/Krueppel_Znf"/>
</dbReference>
<keyword evidence="2" id="KW-0479">Metal-binding</keyword>
<dbReference type="FunFam" id="3.30.160.60:FF:001289">
    <property type="entry name" value="Zinc finger protein 574"/>
    <property type="match status" value="1"/>
</dbReference>
<dbReference type="AlphaFoldDB" id="E3MYI3"/>
<dbReference type="FunCoup" id="E3MYI3">
    <property type="interactions" value="270"/>
</dbReference>
<feature type="domain" description="C2H2-type" evidence="13">
    <location>
        <begin position="194"/>
        <end position="221"/>
    </location>
</feature>
<dbReference type="eggNOG" id="KOG2462">
    <property type="taxonomic scope" value="Eukaryota"/>
</dbReference>
<organism evidence="15">
    <name type="scientific">Caenorhabditis remanei</name>
    <name type="common">Caenorhabditis vulgaris</name>
    <dbReference type="NCBI Taxonomy" id="31234"/>
    <lineage>
        <taxon>Eukaryota</taxon>
        <taxon>Metazoa</taxon>
        <taxon>Ecdysozoa</taxon>
        <taxon>Nematoda</taxon>
        <taxon>Chromadorea</taxon>
        <taxon>Rhabditida</taxon>
        <taxon>Rhabditina</taxon>
        <taxon>Rhabditomorpha</taxon>
        <taxon>Rhabditoidea</taxon>
        <taxon>Rhabditidae</taxon>
        <taxon>Peloderinae</taxon>
        <taxon>Caenorhabditis</taxon>
    </lineage>
</organism>
<dbReference type="OrthoDB" id="5428132at2759"/>
<evidence type="ECO:0000313" key="15">
    <source>
        <dbReference type="Proteomes" id="UP000008281"/>
    </source>
</evidence>
<keyword evidence="6" id="KW-0805">Transcription regulation</keyword>